<dbReference type="SUPFAM" id="SSF158472">
    <property type="entry name" value="HAMP domain-like"/>
    <property type="match status" value="1"/>
</dbReference>
<evidence type="ECO:0000256" key="11">
    <source>
        <dbReference type="ARBA" id="ARBA00022989"/>
    </source>
</evidence>
<evidence type="ECO:0000313" key="18">
    <source>
        <dbReference type="Proteomes" id="UP000886741"/>
    </source>
</evidence>
<keyword evidence="4" id="KW-1003">Cell membrane</keyword>
<dbReference type="AlphaFoldDB" id="A0A9D1JSS4"/>
<dbReference type="EMBL" id="DVJJ01000051">
    <property type="protein sequence ID" value="HIS64342.1"/>
    <property type="molecule type" value="Genomic_DNA"/>
</dbReference>
<feature type="transmembrane region" description="Helical" evidence="14">
    <location>
        <begin position="168"/>
        <end position="188"/>
    </location>
</feature>
<dbReference type="PROSITE" id="PS50885">
    <property type="entry name" value="HAMP"/>
    <property type="match status" value="1"/>
</dbReference>
<evidence type="ECO:0000256" key="5">
    <source>
        <dbReference type="ARBA" id="ARBA00022553"/>
    </source>
</evidence>
<dbReference type="GO" id="GO:0000155">
    <property type="term" value="F:phosphorelay sensor kinase activity"/>
    <property type="evidence" value="ECO:0007669"/>
    <property type="project" value="InterPro"/>
</dbReference>
<dbReference type="Gene3D" id="1.10.287.130">
    <property type="match status" value="1"/>
</dbReference>
<dbReference type="Gene3D" id="6.10.340.10">
    <property type="match status" value="1"/>
</dbReference>
<dbReference type="SUPFAM" id="SSF103190">
    <property type="entry name" value="Sensory domain-like"/>
    <property type="match status" value="1"/>
</dbReference>
<feature type="domain" description="Histidine kinase" evidence="15">
    <location>
        <begin position="255"/>
        <end position="470"/>
    </location>
</feature>
<evidence type="ECO:0000259" key="15">
    <source>
        <dbReference type="PROSITE" id="PS50109"/>
    </source>
</evidence>
<evidence type="ECO:0000259" key="16">
    <source>
        <dbReference type="PROSITE" id="PS50885"/>
    </source>
</evidence>
<dbReference type="CDD" id="cd00075">
    <property type="entry name" value="HATPase"/>
    <property type="match status" value="1"/>
</dbReference>
<dbReference type="Proteomes" id="UP000886741">
    <property type="component" value="Unassembled WGS sequence"/>
</dbReference>
<dbReference type="SMART" id="SM00388">
    <property type="entry name" value="HisKA"/>
    <property type="match status" value="1"/>
</dbReference>
<keyword evidence="7 14" id="KW-0812">Transmembrane</keyword>
<proteinExistence type="predicted"/>
<dbReference type="EC" id="2.7.13.3" evidence="3"/>
<evidence type="ECO:0000256" key="14">
    <source>
        <dbReference type="SAM" id="Phobius"/>
    </source>
</evidence>
<dbReference type="SUPFAM" id="SSF47384">
    <property type="entry name" value="Homodimeric domain of signal transducing histidine kinase"/>
    <property type="match status" value="1"/>
</dbReference>
<keyword evidence="13 14" id="KW-0472">Membrane</keyword>
<dbReference type="Pfam" id="PF02518">
    <property type="entry name" value="HATPase_c"/>
    <property type="match status" value="1"/>
</dbReference>
<sequence>MKKIAGIQKRWIVNNLSIVILLVIVCIVVVSLSFTTYYYSSMQSGLESKAKTTTDFFSNYIGQSYGEYYQSCILVAQTFEEKDTLELQFINLSGRIVASSYGQWGGGDPQTPEIQEAITTKEMRPYVGKNPSTGERIMAVSSPMIYTNGEVIGVLRFVTSLKNVDRQLMVITGLAVLVGLVFIGLIMYSSKFFIRSIIGPVAEITATAKRIAAGSYGIQIQKKFDDEIGELADTINDMSVKIGQAEKMQSEFVSSVSHELRTPLTAISGWGETLLSAETMDPVETRRGMLIILSETRRLTSMVEELLEFTRMQDGRFTLNVQPADLRAEFEDTVFMYGSRLKQDGITLDYLENDDEIPEIPCDVARLRQVFLNILDNAAKHGGQGQRITASISYEEGFVVIRIRDFGPGIPEDELPHVKMKFYKGSSTARGSGIGLAVCEEIVTMHGGSLTLENADGGGTLVTVRIPGGEAV</sequence>
<evidence type="ECO:0000256" key="2">
    <source>
        <dbReference type="ARBA" id="ARBA00004651"/>
    </source>
</evidence>
<dbReference type="Gene3D" id="3.30.565.10">
    <property type="entry name" value="Histidine kinase-like ATPase, C-terminal domain"/>
    <property type="match status" value="1"/>
</dbReference>
<organism evidence="17 18">
    <name type="scientific">Candidatus Avoscillospira avistercoris</name>
    <dbReference type="NCBI Taxonomy" id="2840707"/>
    <lineage>
        <taxon>Bacteria</taxon>
        <taxon>Bacillati</taxon>
        <taxon>Bacillota</taxon>
        <taxon>Clostridia</taxon>
        <taxon>Eubacteriales</taxon>
        <taxon>Oscillospiraceae</taxon>
        <taxon>Oscillospiraceae incertae sedis</taxon>
        <taxon>Candidatus Avoscillospira</taxon>
    </lineage>
</organism>
<dbReference type="GO" id="GO:0005524">
    <property type="term" value="F:ATP binding"/>
    <property type="evidence" value="ECO:0007669"/>
    <property type="project" value="UniProtKB-KW"/>
</dbReference>
<keyword evidence="8" id="KW-0547">Nucleotide-binding</keyword>
<dbReference type="SMART" id="SM00387">
    <property type="entry name" value="HATPase_c"/>
    <property type="match status" value="1"/>
</dbReference>
<dbReference type="PRINTS" id="PR00344">
    <property type="entry name" value="BCTRLSENSOR"/>
</dbReference>
<evidence type="ECO:0000256" key="4">
    <source>
        <dbReference type="ARBA" id="ARBA00022475"/>
    </source>
</evidence>
<evidence type="ECO:0000256" key="6">
    <source>
        <dbReference type="ARBA" id="ARBA00022679"/>
    </source>
</evidence>
<dbReference type="InterPro" id="IPR036097">
    <property type="entry name" value="HisK_dim/P_sf"/>
</dbReference>
<evidence type="ECO:0000256" key="10">
    <source>
        <dbReference type="ARBA" id="ARBA00022840"/>
    </source>
</evidence>
<dbReference type="PROSITE" id="PS50109">
    <property type="entry name" value="HIS_KIN"/>
    <property type="match status" value="1"/>
</dbReference>
<reference evidence="17" key="1">
    <citation type="submission" date="2020-10" db="EMBL/GenBank/DDBJ databases">
        <authorList>
            <person name="Gilroy R."/>
        </authorList>
    </citation>
    <scope>NUCLEOTIDE SEQUENCE</scope>
    <source>
        <strain evidence="17">ChiBcec16-1751</strain>
    </source>
</reference>
<dbReference type="Pfam" id="PF00672">
    <property type="entry name" value="HAMP"/>
    <property type="match status" value="1"/>
</dbReference>
<dbReference type="CDD" id="cd06225">
    <property type="entry name" value="HAMP"/>
    <property type="match status" value="1"/>
</dbReference>
<name>A0A9D1JSS4_9FIRM</name>
<evidence type="ECO:0000256" key="8">
    <source>
        <dbReference type="ARBA" id="ARBA00022741"/>
    </source>
</evidence>
<accession>A0A9D1JSS4</accession>
<dbReference type="InterPro" id="IPR004358">
    <property type="entry name" value="Sig_transdc_His_kin-like_C"/>
</dbReference>
<comment type="subcellular location">
    <subcellularLocation>
        <location evidence="2">Cell membrane</location>
        <topology evidence="2">Multi-pass membrane protein</topology>
    </subcellularLocation>
</comment>
<evidence type="ECO:0000256" key="3">
    <source>
        <dbReference type="ARBA" id="ARBA00012438"/>
    </source>
</evidence>
<dbReference type="PANTHER" id="PTHR45528:SF1">
    <property type="entry name" value="SENSOR HISTIDINE KINASE CPXA"/>
    <property type="match status" value="1"/>
</dbReference>
<feature type="transmembrane region" description="Helical" evidence="14">
    <location>
        <begin position="12"/>
        <end position="39"/>
    </location>
</feature>
<dbReference type="Pfam" id="PF00512">
    <property type="entry name" value="HisKA"/>
    <property type="match status" value="1"/>
</dbReference>
<dbReference type="Gene3D" id="3.30.450.20">
    <property type="entry name" value="PAS domain"/>
    <property type="match status" value="1"/>
</dbReference>
<protein>
    <recommendedName>
        <fullName evidence="3">histidine kinase</fullName>
        <ecNumber evidence="3">2.7.13.3</ecNumber>
    </recommendedName>
</protein>
<dbReference type="PANTHER" id="PTHR45528">
    <property type="entry name" value="SENSOR HISTIDINE KINASE CPXA"/>
    <property type="match status" value="1"/>
</dbReference>
<evidence type="ECO:0000313" key="17">
    <source>
        <dbReference type="EMBL" id="HIS64342.1"/>
    </source>
</evidence>
<dbReference type="InterPro" id="IPR003660">
    <property type="entry name" value="HAMP_dom"/>
</dbReference>
<dbReference type="InterPro" id="IPR005467">
    <property type="entry name" value="His_kinase_dom"/>
</dbReference>
<feature type="domain" description="HAMP" evidence="16">
    <location>
        <begin position="195"/>
        <end position="247"/>
    </location>
</feature>
<reference evidence="17" key="2">
    <citation type="journal article" date="2021" name="PeerJ">
        <title>Extensive microbial diversity within the chicken gut microbiome revealed by metagenomics and culture.</title>
        <authorList>
            <person name="Gilroy R."/>
            <person name="Ravi A."/>
            <person name="Getino M."/>
            <person name="Pursley I."/>
            <person name="Horton D.L."/>
            <person name="Alikhan N.F."/>
            <person name="Baker D."/>
            <person name="Gharbi K."/>
            <person name="Hall N."/>
            <person name="Watson M."/>
            <person name="Adriaenssens E.M."/>
            <person name="Foster-Nyarko E."/>
            <person name="Jarju S."/>
            <person name="Secka A."/>
            <person name="Antonio M."/>
            <person name="Oren A."/>
            <person name="Chaudhuri R.R."/>
            <person name="La Ragione R."/>
            <person name="Hildebrand F."/>
            <person name="Pallen M.J."/>
        </authorList>
    </citation>
    <scope>NUCLEOTIDE SEQUENCE</scope>
    <source>
        <strain evidence="17">ChiBcec16-1751</strain>
    </source>
</reference>
<evidence type="ECO:0000256" key="13">
    <source>
        <dbReference type="ARBA" id="ARBA00023136"/>
    </source>
</evidence>
<dbReference type="InterPro" id="IPR050398">
    <property type="entry name" value="HssS/ArlS-like"/>
</dbReference>
<keyword evidence="12" id="KW-0902">Two-component regulatory system</keyword>
<comment type="caution">
    <text evidence="17">The sequence shown here is derived from an EMBL/GenBank/DDBJ whole genome shotgun (WGS) entry which is preliminary data.</text>
</comment>
<evidence type="ECO:0000256" key="12">
    <source>
        <dbReference type="ARBA" id="ARBA00023012"/>
    </source>
</evidence>
<keyword evidence="11 14" id="KW-1133">Transmembrane helix</keyword>
<dbReference type="InterPro" id="IPR003594">
    <property type="entry name" value="HATPase_dom"/>
</dbReference>
<dbReference type="CDD" id="cd00082">
    <property type="entry name" value="HisKA"/>
    <property type="match status" value="1"/>
</dbReference>
<keyword evidence="5" id="KW-0597">Phosphoprotein</keyword>
<dbReference type="GO" id="GO:0005886">
    <property type="term" value="C:plasma membrane"/>
    <property type="evidence" value="ECO:0007669"/>
    <property type="project" value="UniProtKB-SubCell"/>
</dbReference>
<evidence type="ECO:0000256" key="9">
    <source>
        <dbReference type="ARBA" id="ARBA00022777"/>
    </source>
</evidence>
<dbReference type="SMART" id="SM00304">
    <property type="entry name" value="HAMP"/>
    <property type="match status" value="1"/>
</dbReference>
<dbReference type="InterPro" id="IPR036890">
    <property type="entry name" value="HATPase_C_sf"/>
</dbReference>
<dbReference type="InterPro" id="IPR003661">
    <property type="entry name" value="HisK_dim/P_dom"/>
</dbReference>
<dbReference type="SUPFAM" id="SSF55874">
    <property type="entry name" value="ATPase domain of HSP90 chaperone/DNA topoisomerase II/histidine kinase"/>
    <property type="match status" value="1"/>
</dbReference>
<gene>
    <name evidence="17" type="ORF">IAA83_03090</name>
</gene>
<keyword evidence="10" id="KW-0067">ATP-binding</keyword>
<evidence type="ECO:0000256" key="1">
    <source>
        <dbReference type="ARBA" id="ARBA00000085"/>
    </source>
</evidence>
<comment type="catalytic activity">
    <reaction evidence="1">
        <text>ATP + protein L-histidine = ADP + protein N-phospho-L-histidine.</text>
        <dbReference type="EC" id="2.7.13.3"/>
    </reaction>
</comment>
<evidence type="ECO:0000256" key="7">
    <source>
        <dbReference type="ARBA" id="ARBA00022692"/>
    </source>
</evidence>
<dbReference type="FunFam" id="1.10.287.130:FF:000001">
    <property type="entry name" value="Two-component sensor histidine kinase"/>
    <property type="match status" value="1"/>
</dbReference>
<dbReference type="InterPro" id="IPR029151">
    <property type="entry name" value="Sensor-like_sf"/>
</dbReference>
<keyword evidence="6" id="KW-0808">Transferase</keyword>
<dbReference type="CDD" id="cd18773">
    <property type="entry name" value="PDC1_HK_sensor"/>
    <property type="match status" value="1"/>
</dbReference>
<keyword evidence="9" id="KW-0418">Kinase</keyword>